<comment type="function">
    <text evidence="7">Transcriptional activator of the arabinanolytic system. Involved in the regulation of extracellular arabinanolytic genes and in the regulation of the intracellular activities of L-arabinose catabolic genes in the pentose catabolic pathway (PCP) in response to the presence of L-arabinose.</text>
</comment>
<dbReference type="OrthoDB" id="435881at2759"/>
<comment type="similarity">
    <text evidence="8">Belongs to the xlnR/xlr1 family. araR subfamily.</text>
</comment>
<keyword evidence="6" id="KW-0539">Nucleus</keyword>
<evidence type="ECO:0000256" key="9">
    <source>
        <dbReference type="SAM" id="MobiDB-lite"/>
    </source>
</evidence>
<proteinExistence type="inferred from homology"/>
<evidence type="ECO:0000256" key="6">
    <source>
        <dbReference type="ARBA" id="ARBA00023242"/>
    </source>
</evidence>
<organism evidence="11 12">
    <name type="scientific">Penicillium brasilianum</name>
    <dbReference type="NCBI Taxonomy" id="104259"/>
    <lineage>
        <taxon>Eukaryota</taxon>
        <taxon>Fungi</taxon>
        <taxon>Dikarya</taxon>
        <taxon>Ascomycota</taxon>
        <taxon>Pezizomycotina</taxon>
        <taxon>Eurotiomycetes</taxon>
        <taxon>Eurotiomycetidae</taxon>
        <taxon>Eurotiales</taxon>
        <taxon>Aspergillaceae</taxon>
        <taxon>Penicillium</taxon>
    </lineage>
</organism>
<dbReference type="PANTHER" id="PTHR47663:SF2">
    <property type="entry name" value="ARABINOLYTIC TRANSCRIPTIONAL ACTIVATOR ARAR-RELATED"/>
    <property type="match status" value="1"/>
</dbReference>
<reference evidence="12" key="1">
    <citation type="journal article" date="2015" name="Genome Announc.">
        <title>Draft genome sequence of the fungus Penicillium brasilianum MG11.</title>
        <authorList>
            <person name="Horn F."/>
            <person name="Linde J."/>
            <person name="Mattern D.J."/>
            <person name="Walther G."/>
            <person name="Guthke R."/>
            <person name="Brakhage A.A."/>
            <person name="Valiante V."/>
        </authorList>
    </citation>
    <scope>NUCLEOTIDE SEQUENCE [LARGE SCALE GENOMIC DNA]</scope>
    <source>
        <strain evidence="12">MG11</strain>
    </source>
</reference>
<evidence type="ECO:0000256" key="2">
    <source>
        <dbReference type="ARBA" id="ARBA00022833"/>
    </source>
</evidence>
<dbReference type="GO" id="GO:0006351">
    <property type="term" value="P:DNA-templated transcription"/>
    <property type="evidence" value="ECO:0007669"/>
    <property type="project" value="InterPro"/>
</dbReference>
<dbReference type="InterPro" id="IPR001138">
    <property type="entry name" value="Zn2Cys6_DnaBD"/>
</dbReference>
<dbReference type="FunFam" id="4.10.240.10:FF:000031">
    <property type="entry name" value="C6 transcription factor, putative"/>
    <property type="match status" value="1"/>
</dbReference>
<dbReference type="STRING" id="104259.A0A0F7TJK8"/>
<protein>
    <submittedName>
        <fullName evidence="11">Putative Remark: the transcriptional activator XlnR regulates the transcription of the xlnB</fullName>
    </submittedName>
</protein>
<feature type="domain" description="Zn(2)-C6 fungal-type" evidence="10">
    <location>
        <begin position="31"/>
        <end position="60"/>
    </location>
</feature>
<evidence type="ECO:0000313" key="11">
    <source>
        <dbReference type="EMBL" id="CEJ56774.1"/>
    </source>
</evidence>
<feature type="region of interest" description="Disordered" evidence="9">
    <location>
        <begin position="210"/>
        <end position="239"/>
    </location>
</feature>
<keyword evidence="1" id="KW-0479">Metal-binding</keyword>
<dbReference type="InterPro" id="IPR051439">
    <property type="entry name" value="XlnR/Xlr1"/>
</dbReference>
<dbReference type="SUPFAM" id="SSF57701">
    <property type="entry name" value="Zn2/Cys6 DNA-binding domain"/>
    <property type="match status" value="1"/>
</dbReference>
<feature type="region of interest" description="Disordered" evidence="9">
    <location>
        <begin position="1"/>
        <end position="21"/>
    </location>
</feature>
<evidence type="ECO:0000259" key="10">
    <source>
        <dbReference type="PROSITE" id="PS50048"/>
    </source>
</evidence>
<dbReference type="GO" id="GO:0000981">
    <property type="term" value="F:DNA-binding transcription factor activity, RNA polymerase II-specific"/>
    <property type="evidence" value="ECO:0007669"/>
    <property type="project" value="InterPro"/>
</dbReference>
<dbReference type="PROSITE" id="PS00463">
    <property type="entry name" value="ZN2_CY6_FUNGAL_1"/>
    <property type="match status" value="1"/>
</dbReference>
<dbReference type="Gene3D" id="4.10.240.10">
    <property type="entry name" value="Zn(2)-C6 fungal-type DNA-binding domain"/>
    <property type="match status" value="1"/>
</dbReference>
<dbReference type="Proteomes" id="UP000042958">
    <property type="component" value="Unassembled WGS sequence"/>
</dbReference>
<evidence type="ECO:0000256" key="3">
    <source>
        <dbReference type="ARBA" id="ARBA00023015"/>
    </source>
</evidence>
<gene>
    <name evidence="11" type="ORF">PMG11_02972</name>
</gene>
<dbReference type="InterPro" id="IPR036864">
    <property type="entry name" value="Zn2-C6_fun-type_DNA-bd_sf"/>
</dbReference>
<keyword evidence="4" id="KW-0238">DNA-binding</keyword>
<keyword evidence="5" id="KW-0804">Transcription</keyword>
<evidence type="ECO:0000256" key="8">
    <source>
        <dbReference type="ARBA" id="ARBA00061396"/>
    </source>
</evidence>
<dbReference type="PROSITE" id="PS50048">
    <property type="entry name" value="ZN2_CY6_FUNGAL_2"/>
    <property type="match status" value="1"/>
</dbReference>
<evidence type="ECO:0000313" key="12">
    <source>
        <dbReference type="Proteomes" id="UP000042958"/>
    </source>
</evidence>
<feature type="region of interest" description="Disordered" evidence="9">
    <location>
        <begin position="357"/>
        <end position="377"/>
    </location>
</feature>
<dbReference type="EMBL" id="CDHK01000002">
    <property type="protein sequence ID" value="CEJ56774.1"/>
    <property type="molecule type" value="Genomic_DNA"/>
</dbReference>
<dbReference type="GO" id="GO:0003677">
    <property type="term" value="F:DNA binding"/>
    <property type="evidence" value="ECO:0007669"/>
    <property type="project" value="UniProtKB-KW"/>
</dbReference>
<accession>A0A0F7TJK8</accession>
<sequence>MDSQLGDPDATTPGPVDLANGKRRWRRNRVACDSCHTRRVRCDRAFPCSRCLRSDTHCEFTRERRKRGRIARAKLVNGSTGPGEAPPHFAPQMEESLDRKPSGQPAISPPQQQSSPESTFQHRSPTTNDISLSAPSVDGPHSAVDSSRSQRPGPAPGPGSVPRPEGNATEEWLSTAHLSPESYDILGGVHGGDGPLPRLWDIWTPGDLAGHHPPKRHSQLPPVPAQTHAGQGASPSKRPGLKYPVLEPVMPFLESNLPRRLVCDLLELYFTSSFSTHMHPVCHHIHCYVLRKASFLSADRPRPSSPALLASMLWVAAVDDRAFSLSISPLQRRKICQFLCALTIRLLRPLIHVSFKDQEPPENSNAPQDYSATSAHHPFEGVGDDKGLVGPAGSLDDVITYIHVASIISSSEQKAASMRWWHAAFTLARELKLNQEIEVMPNIDSQTDGSSPSFGYPLGGWASSPAGPVFDYSNPSRPSLNCVCEDKHDRQSNAPVTEEHREERRRTWWLLYIMDRHLALCYNRPLALLDAESEDLLLPLDEAAWQAGNIHSNSPRADGPQCVRSGDRNKRRVFPNFICHDHSILGFFLPLMTITGELIDLNQARNHPTLGLRLQGKEAWEVHVSEVLRQLEIYKASLTTFAAADPETSLSAQYANKPDQPTDASSSQAYSWHTQTVIAYSSYLVHVLHILLVGKWDPVSLIEDKDFWTSSPAFASTISHALEAADAVQQILRFDPDISFMPYFFGIQLLQGSFLLLLIVERLQKEAGDGILNACETMIRATESCVVTLNTEYQRSFRQVMRSAVAQARGRPVNPSEIRHRRKAVLALYRWTRKGTGLAL</sequence>
<name>A0A0F7TJK8_PENBI</name>
<dbReference type="AlphaFoldDB" id="A0A0F7TJK8"/>
<dbReference type="GO" id="GO:0008270">
    <property type="term" value="F:zinc ion binding"/>
    <property type="evidence" value="ECO:0007669"/>
    <property type="project" value="InterPro"/>
</dbReference>
<dbReference type="CDD" id="cd12148">
    <property type="entry name" value="fungal_TF_MHR"/>
    <property type="match status" value="1"/>
</dbReference>
<feature type="region of interest" description="Disordered" evidence="9">
    <location>
        <begin position="70"/>
        <end position="168"/>
    </location>
</feature>
<dbReference type="CDD" id="cd00067">
    <property type="entry name" value="GAL4"/>
    <property type="match status" value="1"/>
</dbReference>
<dbReference type="Pfam" id="PF00172">
    <property type="entry name" value="Zn_clus"/>
    <property type="match status" value="1"/>
</dbReference>
<keyword evidence="12" id="KW-1185">Reference proteome</keyword>
<keyword evidence="3" id="KW-0805">Transcription regulation</keyword>
<evidence type="ECO:0000256" key="4">
    <source>
        <dbReference type="ARBA" id="ARBA00023125"/>
    </source>
</evidence>
<evidence type="ECO:0000256" key="1">
    <source>
        <dbReference type="ARBA" id="ARBA00022723"/>
    </source>
</evidence>
<feature type="compositionally biased region" description="Polar residues" evidence="9">
    <location>
        <begin position="361"/>
        <end position="374"/>
    </location>
</feature>
<dbReference type="SMART" id="SM00906">
    <property type="entry name" value="Fungal_trans"/>
    <property type="match status" value="1"/>
</dbReference>
<dbReference type="SMART" id="SM00066">
    <property type="entry name" value="GAL4"/>
    <property type="match status" value="1"/>
</dbReference>
<feature type="compositionally biased region" description="Low complexity" evidence="9">
    <location>
        <begin position="102"/>
        <end position="121"/>
    </location>
</feature>
<dbReference type="Pfam" id="PF04082">
    <property type="entry name" value="Fungal_trans"/>
    <property type="match status" value="1"/>
</dbReference>
<dbReference type="PANTHER" id="PTHR47663">
    <property type="entry name" value="XYLANOLYTIC TRANSCRIPTIONAL ACTIVATOR XLNR-RELATED"/>
    <property type="match status" value="1"/>
</dbReference>
<feature type="compositionally biased region" description="Polar residues" evidence="9">
    <location>
        <begin position="122"/>
        <end position="134"/>
    </location>
</feature>
<dbReference type="InterPro" id="IPR007219">
    <property type="entry name" value="XnlR_reg_dom"/>
</dbReference>
<keyword evidence="2" id="KW-0862">Zinc</keyword>
<evidence type="ECO:0000256" key="7">
    <source>
        <dbReference type="ARBA" id="ARBA00055903"/>
    </source>
</evidence>
<evidence type="ECO:0000256" key="5">
    <source>
        <dbReference type="ARBA" id="ARBA00023163"/>
    </source>
</evidence>